<keyword evidence="1" id="KW-0732">Signal</keyword>
<dbReference type="STRING" id="391595.RLO149_c041120"/>
<dbReference type="AlphaFoldDB" id="F7ZFK3"/>
<evidence type="ECO:0000313" key="3">
    <source>
        <dbReference type="Proteomes" id="UP000001353"/>
    </source>
</evidence>
<evidence type="ECO:0000313" key="2">
    <source>
        <dbReference type="EMBL" id="AEI96008.1"/>
    </source>
</evidence>
<dbReference type="KEGG" id="rli:RLO149_c041120"/>
<feature type="signal peptide" evidence="1">
    <location>
        <begin position="1"/>
        <end position="25"/>
    </location>
</feature>
<dbReference type="RefSeq" id="WP_013963887.1">
    <property type="nucleotide sequence ID" value="NC_015730.1"/>
</dbReference>
<protein>
    <submittedName>
        <fullName evidence="2">Uncharacterized protein</fullName>
    </submittedName>
</protein>
<gene>
    <name evidence="2" type="ordered locus">RLO149_c041120</name>
</gene>
<evidence type="ECO:0000256" key="1">
    <source>
        <dbReference type="SAM" id="SignalP"/>
    </source>
</evidence>
<dbReference type="PROSITE" id="PS51257">
    <property type="entry name" value="PROKAR_LIPOPROTEIN"/>
    <property type="match status" value="1"/>
</dbReference>
<dbReference type="eggNOG" id="ENOG502ZC7N">
    <property type="taxonomic scope" value="Bacteria"/>
</dbReference>
<dbReference type="Proteomes" id="UP000001353">
    <property type="component" value="Chromosome"/>
</dbReference>
<keyword evidence="3" id="KW-1185">Reference proteome</keyword>
<accession>F7ZFK3</accession>
<sequence>MRQKTRRDILSLLGSTVLLASCAPAVVTRAGNDPFEGGIGGTGIVGVLTGFGSLLINGVTVDVTRATRYTTSFGATSLDALVPGMSLTVYAQRRGDRLVAKDVFVDHLLIGTLRAHQSALHVNGVSVRAPNAVHAHTLTGTRVAVSGVWSASGVIASRIDPAVMEKDLIAGTITSVDAGINGIGGVRLDAQGVRLMTGQYAAVMGTSHDEGFNVQSIGNGRFARATSLRNLSVEGYLEPINTQPGFRIAGLGHSFARDVSLGSIGTRRAVYFGRYDGLFGASKGYIMPEDIVARRELLNRGISEGFDGPVIEI</sequence>
<organism evidence="2 3">
    <name type="scientific">Roseobacter litoralis (strain ATCC 49566 / DSM 6996 / JCM 21268 / NBRC 15278 / OCh 149)</name>
    <dbReference type="NCBI Taxonomy" id="391595"/>
    <lineage>
        <taxon>Bacteria</taxon>
        <taxon>Pseudomonadati</taxon>
        <taxon>Pseudomonadota</taxon>
        <taxon>Alphaproteobacteria</taxon>
        <taxon>Rhodobacterales</taxon>
        <taxon>Roseobacteraceae</taxon>
        <taxon>Roseobacter</taxon>
    </lineage>
</organism>
<dbReference type="EMBL" id="CP002623">
    <property type="protein sequence ID" value="AEI96008.1"/>
    <property type="molecule type" value="Genomic_DNA"/>
</dbReference>
<name>F7ZFK3_ROSLO</name>
<dbReference type="HOGENOM" id="CLU_884905_0_0_5"/>
<feature type="chain" id="PRO_5003373097" evidence="1">
    <location>
        <begin position="26"/>
        <end position="313"/>
    </location>
</feature>
<reference evidence="2 3" key="1">
    <citation type="journal article" date="2011" name="BMC Genomics">
        <title>Comparative genome analysis and genome-guided physiological analysis of Roseobacter litoralis.</title>
        <authorList>
            <person name="Kalhoefer D."/>
            <person name="Thole S."/>
            <person name="Voget S."/>
            <person name="Lehmann R."/>
            <person name="Liesegang H."/>
            <person name="Wollher A."/>
            <person name="Daniel R."/>
            <person name="Simon M."/>
            <person name="Brinkhoff T."/>
        </authorList>
    </citation>
    <scope>NUCLEOTIDE SEQUENCE [LARGE SCALE GENOMIC DNA]</scope>
    <source>
        <strain evidence="3">ATCC 49566 / DSM 6996 / JCM 21268 / NBRC 15278 / OCh 149</strain>
    </source>
</reference>
<proteinExistence type="predicted"/>